<comment type="similarity">
    <text evidence="1">Belongs to the universal stress protein A family.</text>
</comment>
<name>A0A318SDT2_9DEIO</name>
<gene>
    <name evidence="3" type="ORF">DES52_10261</name>
</gene>
<dbReference type="InterPro" id="IPR014729">
    <property type="entry name" value="Rossmann-like_a/b/a_fold"/>
</dbReference>
<proteinExistence type="inferred from homology"/>
<dbReference type="RefSeq" id="WP_110885262.1">
    <property type="nucleotide sequence ID" value="NZ_QJSX01000002.1"/>
</dbReference>
<accession>A0A318SDT2</accession>
<dbReference type="Proteomes" id="UP000248326">
    <property type="component" value="Unassembled WGS sequence"/>
</dbReference>
<dbReference type="InterPro" id="IPR006016">
    <property type="entry name" value="UspA"/>
</dbReference>
<dbReference type="EMBL" id="QJSX01000002">
    <property type="protein sequence ID" value="PYE55698.1"/>
    <property type="molecule type" value="Genomic_DNA"/>
</dbReference>
<sequence>MTRPDTLYRRILVATGGAPHSQRAVERAIALAAAFDAPLHVVTVVPVTASPLLNMAASLPGSEMLEADALENERVVRERHLGSVAAQARARGLTVSEHLVQAARPADAIVRVASEVGADLVVIGRRTKGVLGGALVGSTADAVSHAAPVDVLVVR</sequence>
<comment type="caution">
    <text evidence="3">The sequence shown here is derived from an EMBL/GenBank/DDBJ whole genome shotgun (WGS) entry which is preliminary data.</text>
</comment>
<keyword evidence="4" id="KW-1185">Reference proteome</keyword>
<organism evidence="3 4">
    <name type="scientific">Deinococcus yavapaiensis KR-236</name>
    <dbReference type="NCBI Taxonomy" id="694435"/>
    <lineage>
        <taxon>Bacteria</taxon>
        <taxon>Thermotogati</taxon>
        <taxon>Deinococcota</taxon>
        <taxon>Deinococci</taxon>
        <taxon>Deinococcales</taxon>
        <taxon>Deinococcaceae</taxon>
        <taxon>Deinococcus</taxon>
    </lineage>
</organism>
<evidence type="ECO:0000256" key="1">
    <source>
        <dbReference type="ARBA" id="ARBA00008791"/>
    </source>
</evidence>
<reference evidence="3 4" key="1">
    <citation type="submission" date="2018-06" db="EMBL/GenBank/DDBJ databases">
        <title>Genomic Encyclopedia of Type Strains, Phase IV (KMG-IV): sequencing the most valuable type-strain genomes for metagenomic binning, comparative biology and taxonomic classification.</title>
        <authorList>
            <person name="Goeker M."/>
        </authorList>
    </citation>
    <scope>NUCLEOTIDE SEQUENCE [LARGE SCALE GENOMIC DNA]</scope>
    <source>
        <strain evidence="3 4">DSM 18048</strain>
    </source>
</reference>
<dbReference type="PRINTS" id="PR01438">
    <property type="entry name" value="UNVRSLSTRESS"/>
</dbReference>
<dbReference type="Gene3D" id="3.40.50.620">
    <property type="entry name" value="HUPs"/>
    <property type="match status" value="1"/>
</dbReference>
<dbReference type="SUPFAM" id="SSF52402">
    <property type="entry name" value="Adenine nucleotide alpha hydrolases-like"/>
    <property type="match status" value="1"/>
</dbReference>
<dbReference type="OrthoDB" id="66627at2"/>
<dbReference type="InterPro" id="IPR006015">
    <property type="entry name" value="Universal_stress_UspA"/>
</dbReference>
<dbReference type="CDD" id="cd00293">
    <property type="entry name" value="USP-like"/>
    <property type="match status" value="1"/>
</dbReference>
<dbReference type="AlphaFoldDB" id="A0A318SDT2"/>
<protein>
    <submittedName>
        <fullName evidence="3">Universal stress protein A</fullName>
    </submittedName>
</protein>
<dbReference type="Pfam" id="PF00582">
    <property type="entry name" value="Usp"/>
    <property type="match status" value="1"/>
</dbReference>
<evidence type="ECO:0000313" key="4">
    <source>
        <dbReference type="Proteomes" id="UP000248326"/>
    </source>
</evidence>
<evidence type="ECO:0000259" key="2">
    <source>
        <dbReference type="Pfam" id="PF00582"/>
    </source>
</evidence>
<dbReference type="PANTHER" id="PTHR46268">
    <property type="entry name" value="STRESS RESPONSE PROTEIN NHAX"/>
    <property type="match status" value="1"/>
</dbReference>
<feature type="domain" description="UspA" evidence="2">
    <location>
        <begin position="8"/>
        <end position="155"/>
    </location>
</feature>
<evidence type="ECO:0000313" key="3">
    <source>
        <dbReference type="EMBL" id="PYE55698.1"/>
    </source>
</evidence>
<dbReference type="PANTHER" id="PTHR46268:SF6">
    <property type="entry name" value="UNIVERSAL STRESS PROTEIN UP12"/>
    <property type="match status" value="1"/>
</dbReference>